<keyword evidence="2" id="KW-1185">Reference proteome</keyword>
<feature type="region of interest" description="Disordered" evidence="1">
    <location>
        <begin position="1"/>
        <end position="49"/>
    </location>
</feature>
<dbReference type="AlphaFoldDB" id="A0A914VDE4"/>
<evidence type="ECO:0000313" key="2">
    <source>
        <dbReference type="Proteomes" id="UP000887566"/>
    </source>
</evidence>
<protein>
    <submittedName>
        <fullName evidence="3">Uncharacterized protein</fullName>
    </submittedName>
</protein>
<dbReference type="Proteomes" id="UP000887566">
    <property type="component" value="Unplaced"/>
</dbReference>
<evidence type="ECO:0000313" key="3">
    <source>
        <dbReference type="WBParaSite" id="PSAMB.scaffold17406size1131.g37269.t1"/>
    </source>
</evidence>
<name>A0A914VDE4_9BILA</name>
<proteinExistence type="predicted"/>
<sequence length="49" mass="5121">MEDRGKGGNGKGVEDGPGRLPAATDIGNARPHRRLAPVTTVDEKLSIPL</sequence>
<accession>A0A914VDE4</accession>
<feature type="compositionally biased region" description="Basic and acidic residues" evidence="1">
    <location>
        <begin position="1"/>
        <end position="17"/>
    </location>
</feature>
<dbReference type="WBParaSite" id="PSAMB.scaffold17406size1131.g37269.t1">
    <property type="protein sequence ID" value="PSAMB.scaffold17406size1131.g37269.t1"/>
    <property type="gene ID" value="PSAMB.scaffold17406size1131.g37269"/>
</dbReference>
<evidence type="ECO:0000256" key="1">
    <source>
        <dbReference type="SAM" id="MobiDB-lite"/>
    </source>
</evidence>
<organism evidence="2 3">
    <name type="scientific">Plectus sambesii</name>
    <dbReference type="NCBI Taxonomy" id="2011161"/>
    <lineage>
        <taxon>Eukaryota</taxon>
        <taxon>Metazoa</taxon>
        <taxon>Ecdysozoa</taxon>
        <taxon>Nematoda</taxon>
        <taxon>Chromadorea</taxon>
        <taxon>Plectida</taxon>
        <taxon>Plectina</taxon>
        <taxon>Plectoidea</taxon>
        <taxon>Plectidae</taxon>
        <taxon>Plectus</taxon>
    </lineage>
</organism>
<reference evidence="3" key="1">
    <citation type="submission" date="2022-11" db="UniProtKB">
        <authorList>
            <consortium name="WormBaseParasite"/>
        </authorList>
    </citation>
    <scope>IDENTIFICATION</scope>
</reference>